<accession>A0A8H4W237</accession>
<dbReference type="Proteomes" id="UP000566819">
    <property type="component" value="Unassembled WGS sequence"/>
</dbReference>
<evidence type="ECO:0000256" key="1">
    <source>
        <dbReference type="SAM" id="MobiDB-lite"/>
    </source>
</evidence>
<sequence length="513" mass="56777">MFYDIVRKAEKTLAGSEEFEISEIYNRVEVILRSTTNSDGMIGNKESHPTHNDFAIVFTAMFKITPSGGIFMGKPNTPALGTALRLSSITDTRPVFFTLRAPGSRSSTSNSSSSTPTPNLVNSLISASDSLALPATPNSPTATLPSFDSYDDFTIHFLRAINAKLVKGVPYCFDIGDGGYAAAISRLEQSDPDTFALVSDGRPRFDLFHDTFMVLRMPEKVQHSGSIAKVSALIIKHIGALQATYPEESTTWRFLNNIDRMGTGDIKLFGGSMVHPDDQFQLDDDTFPGLVLESANSQRFSGKGGLDYKMHTEIVESDGRIKTVIGLELRGRHPRLSMCIPEFKLQPDGQTLIKRKIVFNRAYLESDGNLELFLNNFASDKIIRRSYPGLDQTGKITMSFEEILNAIHPLAALQKKRDEHSTLKPKPQNIPEPFTPSPPTGEKPPGFAKSLRPISYSNRTKSTKEPNRQFSTLTAHFKGISQPRSYKPIMYQPPILALAASHHTHLHHPLPAI</sequence>
<name>A0A8H4W237_9HELO</name>
<evidence type="ECO:0000313" key="3">
    <source>
        <dbReference type="Proteomes" id="UP000566819"/>
    </source>
</evidence>
<organism evidence="2 3">
    <name type="scientific">Cudoniella acicularis</name>
    <dbReference type="NCBI Taxonomy" id="354080"/>
    <lineage>
        <taxon>Eukaryota</taxon>
        <taxon>Fungi</taxon>
        <taxon>Dikarya</taxon>
        <taxon>Ascomycota</taxon>
        <taxon>Pezizomycotina</taxon>
        <taxon>Leotiomycetes</taxon>
        <taxon>Helotiales</taxon>
        <taxon>Tricladiaceae</taxon>
        <taxon>Cudoniella</taxon>
    </lineage>
</organism>
<feature type="region of interest" description="Disordered" evidence="1">
    <location>
        <begin position="100"/>
        <end position="119"/>
    </location>
</feature>
<feature type="region of interest" description="Disordered" evidence="1">
    <location>
        <begin position="415"/>
        <end position="451"/>
    </location>
</feature>
<dbReference type="EMBL" id="JAAMPI010000505">
    <property type="protein sequence ID" value="KAF4630837.1"/>
    <property type="molecule type" value="Genomic_DNA"/>
</dbReference>
<protein>
    <submittedName>
        <fullName evidence="2">Uncharacterized protein</fullName>
    </submittedName>
</protein>
<evidence type="ECO:0000313" key="2">
    <source>
        <dbReference type="EMBL" id="KAF4630837.1"/>
    </source>
</evidence>
<feature type="compositionally biased region" description="Pro residues" evidence="1">
    <location>
        <begin position="428"/>
        <end position="442"/>
    </location>
</feature>
<feature type="compositionally biased region" description="Low complexity" evidence="1">
    <location>
        <begin position="102"/>
        <end position="119"/>
    </location>
</feature>
<reference evidence="2 3" key="1">
    <citation type="submission" date="2020-03" db="EMBL/GenBank/DDBJ databases">
        <title>Draft Genome Sequence of Cudoniella acicularis.</title>
        <authorList>
            <person name="Buettner E."/>
            <person name="Kellner H."/>
        </authorList>
    </citation>
    <scope>NUCLEOTIDE SEQUENCE [LARGE SCALE GENOMIC DNA]</scope>
    <source>
        <strain evidence="2 3">DSM 108380</strain>
    </source>
</reference>
<keyword evidence="3" id="KW-1185">Reference proteome</keyword>
<proteinExistence type="predicted"/>
<comment type="caution">
    <text evidence="2">The sequence shown here is derived from an EMBL/GenBank/DDBJ whole genome shotgun (WGS) entry which is preliminary data.</text>
</comment>
<gene>
    <name evidence="2" type="ORF">G7Y89_g7301</name>
</gene>
<dbReference type="AlphaFoldDB" id="A0A8H4W237"/>